<evidence type="ECO:0000259" key="5">
    <source>
        <dbReference type="Pfam" id="PF06441"/>
    </source>
</evidence>
<dbReference type="InterPro" id="IPR010497">
    <property type="entry name" value="Epoxide_hydro_N"/>
</dbReference>
<dbReference type="Pfam" id="PF06441">
    <property type="entry name" value="EHN"/>
    <property type="match status" value="1"/>
</dbReference>
<gene>
    <name evidence="6" type="ORF">PCOR1329_LOCUS16239</name>
</gene>
<keyword evidence="7" id="KW-1185">Reference proteome</keyword>
<evidence type="ECO:0000313" key="7">
    <source>
        <dbReference type="Proteomes" id="UP001189429"/>
    </source>
</evidence>
<dbReference type="InterPro" id="IPR029058">
    <property type="entry name" value="AB_hydrolase_fold"/>
</dbReference>
<reference evidence="6" key="1">
    <citation type="submission" date="2023-10" db="EMBL/GenBank/DDBJ databases">
        <authorList>
            <person name="Chen Y."/>
            <person name="Shah S."/>
            <person name="Dougan E. K."/>
            <person name="Thang M."/>
            <person name="Chan C."/>
        </authorList>
    </citation>
    <scope>NUCLEOTIDE SEQUENCE [LARGE SCALE GENOMIC DNA]</scope>
</reference>
<organism evidence="6 7">
    <name type="scientific">Prorocentrum cordatum</name>
    <dbReference type="NCBI Taxonomy" id="2364126"/>
    <lineage>
        <taxon>Eukaryota</taxon>
        <taxon>Sar</taxon>
        <taxon>Alveolata</taxon>
        <taxon>Dinophyceae</taxon>
        <taxon>Prorocentrales</taxon>
        <taxon>Prorocentraceae</taxon>
        <taxon>Prorocentrum</taxon>
    </lineage>
</organism>
<evidence type="ECO:0000256" key="4">
    <source>
        <dbReference type="SAM" id="MobiDB-lite"/>
    </source>
</evidence>
<sequence>MNCFRSFTLVVPVALFTDPSRELGLRFETTEPQVIGSSLFGPRCIFIRITLVQAVRHRVAISYVSVMASAEPLKIQVHDDVLDDLKSRLSKSRIVPNEVGAGRFDDNGSWSYGTDRSTLAEFVKYWLEVYDWRKEEAKLNALSHFKMRINGLRIHFVHERSSRADAIPLLLVHGWPGSVVEFTKVIPRLRDAGFHVVAPSIPGFGWSDAPTEPGADVAFMAEHMNDLMLQLGYAHGRLPRRAATGAPSSRPCAPTASRAAASRTTRTCQRRWPCRPICTACFGCSLGSRRCPANRKTRPRHGQKPLEGVRDTMYFLRYETAYQRIQGTKPQSLSFGLNDSPAGLLAWLLEKFQSWSDCGRAGPEESGLTKDDILTNVMVYWTTQTIASSCRIYYETLGHAPARRKQAYFLGSPLNYHGYIAVPTGRQMLRNILEIDFAAQKISLTAFADDTAAVIADYAVAVPVISKLFSEFEKISRLALNIKKTVFIPLWRFQSESNVRALIREVAPQWRDILISLRGKYLGYWVGPGAGNMSWDKPLEKFTKRVQSWAQRHLGLFLNSIVFNTFIISVLSFVMQLQDLPGDMDNIFSWALRRLAPGPGNWIMPEDLCNLREAFGIKFSFAQPRCVARAAKLRVIETVAPDCKERVEELRMLDGGVLQGPFGSWHANSLFAILHRTEQQLEKDGISRSQIRRVLNGPARFGPASFQSIATDLINPHCRPDHLQRTAHKLARWKFPGDEAALVARVQEAFVILHKWCPPRVASAYLRTLFNGWATRRRMRHAEKDGVGEPWQCLLGCKSGDDSIEHYRTSPEDVVRMALVNYGVYRTTNYLRFTPAATGVSPLKLLRRWVKRGAEKSRLAAADASPALRRISEAVAAGRAAPAFPPGAPCIQPHELEARWQAVADAAAAAASAGAEPDQGLLEELKLIYGCITEVVTSCGLTSPDAFDIYEACFEALCRCSARVHGGVAQELLFLALSEVHEEYDVLLSCVETYEWVQPGTTGLLRLWMLQALLGRGRAQDSVGAEGDVDVGAVSLISFLLSCGEAPFEMQEAAGRCLVQLTAADSVFLPMVEASGQDLQSQQIAQLTSLLNRHVNGLIRGIIQFDVVHAFGKCICQHQQSHTRTDVIVKSFLTTIHNCLLYCSQNQKRLRQHLATSDIVQDIMLPYVQNILPALYSRPDCGPALIEWQNLKSVLQTFAVVTFNVKVLRPHLRDSPVLLQICQVPHILEHISMLEMLIKISININFTAGPHQDAFPFISDTRQPYWPASSRVWVTHLF</sequence>
<dbReference type="PRINTS" id="PR00412">
    <property type="entry name" value="EPOXHYDRLASE"/>
</dbReference>
<evidence type="ECO:0000256" key="1">
    <source>
        <dbReference type="ARBA" id="ARBA00010088"/>
    </source>
</evidence>
<evidence type="ECO:0000313" key="6">
    <source>
        <dbReference type="EMBL" id="CAK0811733.1"/>
    </source>
</evidence>
<feature type="region of interest" description="Disordered" evidence="4">
    <location>
        <begin position="240"/>
        <end position="260"/>
    </location>
</feature>
<comment type="caution">
    <text evidence="6">The sequence shown here is derived from an EMBL/GenBank/DDBJ whole genome shotgun (WGS) entry which is preliminary data.</text>
</comment>
<protein>
    <recommendedName>
        <fullName evidence="5">Epoxide hydrolase N-terminal domain-containing protein</fullName>
    </recommendedName>
</protein>
<dbReference type="PANTHER" id="PTHR21661:SF35">
    <property type="entry name" value="EPOXIDE HYDROLASE"/>
    <property type="match status" value="1"/>
</dbReference>
<accession>A0ABN9R093</accession>
<evidence type="ECO:0000256" key="3">
    <source>
        <dbReference type="ARBA" id="ARBA00022801"/>
    </source>
</evidence>
<comment type="similarity">
    <text evidence="1">Belongs to the peptidase S33 family.</text>
</comment>
<feature type="domain" description="Epoxide hydrolase N-terminal" evidence="5">
    <location>
        <begin position="71"/>
        <end position="182"/>
    </location>
</feature>
<proteinExistence type="inferred from homology"/>
<dbReference type="PANTHER" id="PTHR21661">
    <property type="entry name" value="EPOXIDE HYDROLASE 1-RELATED"/>
    <property type="match status" value="1"/>
</dbReference>
<keyword evidence="3" id="KW-0378">Hydrolase</keyword>
<name>A0ABN9R093_9DINO</name>
<keyword evidence="2" id="KW-0058">Aromatic hydrocarbons catabolism</keyword>
<feature type="compositionally biased region" description="Low complexity" evidence="4">
    <location>
        <begin position="246"/>
        <end position="260"/>
    </location>
</feature>
<dbReference type="InterPro" id="IPR000639">
    <property type="entry name" value="Epox_hydrolase-like"/>
</dbReference>
<evidence type="ECO:0000256" key="2">
    <source>
        <dbReference type="ARBA" id="ARBA00022797"/>
    </source>
</evidence>
<dbReference type="Gene3D" id="3.40.50.1820">
    <property type="entry name" value="alpha/beta hydrolase"/>
    <property type="match status" value="1"/>
</dbReference>
<dbReference type="Proteomes" id="UP001189429">
    <property type="component" value="Unassembled WGS sequence"/>
</dbReference>
<dbReference type="EMBL" id="CAUYUJ010004969">
    <property type="protein sequence ID" value="CAK0811733.1"/>
    <property type="molecule type" value="Genomic_DNA"/>
</dbReference>
<dbReference type="SUPFAM" id="SSF53474">
    <property type="entry name" value="alpha/beta-Hydrolases"/>
    <property type="match status" value="1"/>
</dbReference>